<accession>A0A2H0KEM4</accession>
<evidence type="ECO:0000256" key="10">
    <source>
        <dbReference type="ARBA" id="ARBA00023310"/>
    </source>
</evidence>
<feature type="transmembrane region" description="Helical" evidence="12">
    <location>
        <begin position="23"/>
        <end position="41"/>
    </location>
</feature>
<gene>
    <name evidence="13" type="primary">atpB</name>
    <name evidence="13" type="ORF">COV91_02105</name>
</gene>
<organism evidence="13 14">
    <name type="scientific">Candidatus Taylorbacteria bacterium CG11_big_fil_rev_8_21_14_0_20_46_11</name>
    <dbReference type="NCBI Taxonomy" id="1975025"/>
    <lineage>
        <taxon>Bacteria</taxon>
        <taxon>Candidatus Tayloriibacteriota</taxon>
    </lineage>
</organism>
<dbReference type="PANTHER" id="PTHR42823:SF3">
    <property type="entry name" value="ATP SYNTHASE SUBUNIT A, CHLOROPLASTIC"/>
    <property type="match status" value="1"/>
</dbReference>
<evidence type="ECO:0000256" key="8">
    <source>
        <dbReference type="ARBA" id="ARBA00023065"/>
    </source>
</evidence>
<evidence type="ECO:0000256" key="12">
    <source>
        <dbReference type="SAM" id="Phobius"/>
    </source>
</evidence>
<evidence type="ECO:0000256" key="9">
    <source>
        <dbReference type="ARBA" id="ARBA00023136"/>
    </source>
</evidence>
<comment type="similarity">
    <text evidence="2 11">Belongs to the ATPase A chain family.</text>
</comment>
<keyword evidence="10" id="KW-0066">ATP synthesis</keyword>
<dbReference type="GO" id="GO:0046933">
    <property type="term" value="F:proton-transporting ATP synthase activity, rotational mechanism"/>
    <property type="evidence" value="ECO:0007669"/>
    <property type="project" value="TreeGrafter"/>
</dbReference>
<comment type="function">
    <text evidence="11">Key component of the proton channel; it plays a direct role in the translocation of protons across the membrane.</text>
</comment>
<comment type="subcellular location">
    <subcellularLocation>
        <location evidence="11">Cell membrane</location>
        <topology evidence="11">Multi-pass membrane protein</topology>
    </subcellularLocation>
    <subcellularLocation>
        <location evidence="1">Membrane</location>
        <topology evidence="1">Multi-pass membrane protein</topology>
    </subcellularLocation>
</comment>
<feature type="transmembrane region" description="Helical" evidence="12">
    <location>
        <begin position="188"/>
        <end position="210"/>
    </location>
</feature>
<evidence type="ECO:0000313" key="14">
    <source>
        <dbReference type="Proteomes" id="UP000229342"/>
    </source>
</evidence>
<dbReference type="Pfam" id="PF00119">
    <property type="entry name" value="ATP-synt_A"/>
    <property type="match status" value="1"/>
</dbReference>
<dbReference type="SUPFAM" id="SSF81336">
    <property type="entry name" value="F1F0 ATP synthase subunit A"/>
    <property type="match status" value="1"/>
</dbReference>
<feature type="transmembrane region" description="Helical" evidence="12">
    <location>
        <begin position="127"/>
        <end position="151"/>
    </location>
</feature>
<dbReference type="InterPro" id="IPR045082">
    <property type="entry name" value="ATP_syn_F0_a_bact/chloroplast"/>
</dbReference>
<keyword evidence="9 12" id="KW-0472">Membrane</keyword>
<dbReference type="InterPro" id="IPR023011">
    <property type="entry name" value="ATP_synth_F0_asu_AS"/>
</dbReference>
<feature type="non-terminal residue" evidence="13">
    <location>
        <position position="241"/>
    </location>
</feature>
<dbReference type="AlphaFoldDB" id="A0A2H0KEM4"/>
<protein>
    <recommendedName>
        <fullName evidence="11">ATP synthase subunit a</fullName>
    </recommendedName>
</protein>
<dbReference type="GO" id="GO:0045259">
    <property type="term" value="C:proton-transporting ATP synthase complex"/>
    <property type="evidence" value="ECO:0007669"/>
    <property type="project" value="UniProtKB-KW"/>
</dbReference>
<keyword evidence="8 11" id="KW-0406">Ion transport</keyword>
<dbReference type="HAMAP" id="MF_01393">
    <property type="entry name" value="ATP_synth_a_bact"/>
    <property type="match status" value="1"/>
</dbReference>
<comment type="caution">
    <text evidence="13">The sequence shown here is derived from an EMBL/GenBank/DDBJ whole genome shotgun (WGS) entry which is preliminary data.</text>
</comment>
<dbReference type="Gene3D" id="1.20.120.220">
    <property type="entry name" value="ATP synthase, F0 complex, subunit A"/>
    <property type="match status" value="1"/>
</dbReference>
<proteinExistence type="inferred from homology"/>
<evidence type="ECO:0000256" key="3">
    <source>
        <dbReference type="ARBA" id="ARBA00022448"/>
    </source>
</evidence>
<dbReference type="CDD" id="cd00310">
    <property type="entry name" value="ATP-synt_Fo_a_6"/>
    <property type="match status" value="1"/>
</dbReference>
<evidence type="ECO:0000256" key="5">
    <source>
        <dbReference type="ARBA" id="ARBA00022692"/>
    </source>
</evidence>
<keyword evidence="5 11" id="KW-0812">Transmembrane</keyword>
<keyword evidence="4 11" id="KW-0138">CF(0)</keyword>
<feature type="transmembrane region" description="Helical" evidence="12">
    <location>
        <begin position="216"/>
        <end position="237"/>
    </location>
</feature>
<evidence type="ECO:0000256" key="2">
    <source>
        <dbReference type="ARBA" id="ARBA00006810"/>
    </source>
</evidence>
<evidence type="ECO:0000256" key="7">
    <source>
        <dbReference type="ARBA" id="ARBA00022989"/>
    </source>
</evidence>
<dbReference type="GO" id="GO:0005886">
    <property type="term" value="C:plasma membrane"/>
    <property type="evidence" value="ECO:0007669"/>
    <property type="project" value="UniProtKB-SubCell"/>
</dbReference>
<evidence type="ECO:0000313" key="13">
    <source>
        <dbReference type="EMBL" id="PIQ68844.1"/>
    </source>
</evidence>
<dbReference type="InterPro" id="IPR000568">
    <property type="entry name" value="ATP_synth_F0_asu"/>
</dbReference>
<dbReference type="InterPro" id="IPR035908">
    <property type="entry name" value="F0_ATP_A_sf"/>
</dbReference>
<sequence length="241" mass="26190">MHISITSEVLFHIGSLPVTNTLLTAWAVMLLLIIGSIIFSARMKRKPGRIQTAIEASIEGLLGFFGTIAGDEKVARRFFPITATIFVFVLFSNWAGILPGVGSIGFFETHEGEELFVPLFRSVYSDLNMTIALALIAVTLSHVFGFITVGLRGHIGKFISFKSPISAFVGFLEIISEFGKIVSLSFRLFGNIFAGEVLLTIIAFLVPYAVPVPVLGLELFVGFIQALVFAVLSMVAFSSFS</sequence>
<dbReference type="PRINTS" id="PR00123">
    <property type="entry name" value="ATPASEA"/>
</dbReference>
<dbReference type="PROSITE" id="PS00449">
    <property type="entry name" value="ATPASE_A"/>
    <property type="match status" value="1"/>
</dbReference>
<feature type="transmembrane region" description="Helical" evidence="12">
    <location>
        <begin position="83"/>
        <end position="107"/>
    </location>
</feature>
<keyword evidence="3 11" id="KW-0813">Transport</keyword>
<dbReference type="Proteomes" id="UP000229342">
    <property type="component" value="Unassembled WGS sequence"/>
</dbReference>
<keyword evidence="6 11" id="KW-0375">Hydrogen ion transport</keyword>
<dbReference type="NCBIfam" id="TIGR01131">
    <property type="entry name" value="ATP_synt_6_or_A"/>
    <property type="match status" value="1"/>
</dbReference>
<dbReference type="EMBL" id="PCVG01000024">
    <property type="protein sequence ID" value="PIQ68844.1"/>
    <property type="molecule type" value="Genomic_DNA"/>
</dbReference>
<dbReference type="PANTHER" id="PTHR42823">
    <property type="entry name" value="ATP SYNTHASE SUBUNIT A, CHLOROPLASTIC"/>
    <property type="match status" value="1"/>
</dbReference>
<name>A0A2H0KEM4_9BACT</name>
<evidence type="ECO:0000256" key="6">
    <source>
        <dbReference type="ARBA" id="ARBA00022781"/>
    </source>
</evidence>
<evidence type="ECO:0000256" key="11">
    <source>
        <dbReference type="RuleBase" id="RU000483"/>
    </source>
</evidence>
<keyword evidence="7 12" id="KW-1133">Transmembrane helix</keyword>
<dbReference type="GO" id="GO:0042777">
    <property type="term" value="P:proton motive force-driven plasma membrane ATP synthesis"/>
    <property type="evidence" value="ECO:0007669"/>
    <property type="project" value="TreeGrafter"/>
</dbReference>
<evidence type="ECO:0000256" key="4">
    <source>
        <dbReference type="ARBA" id="ARBA00022547"/>
    </source>
</evidence>
<evidence type="ECO:0000256" key="1">
    <source>
        <dbReference type="ARBA" id="ARBA00004141"/>
    </source>
</evidence>
<reference evidence="13 14" key="1">
    <citation type="submission" date="2017-09" db="EMBL/GenBank/DDBJ databases">
        <title>Depth-based differentiation of microbial function through sediment-hosted aquifers and enrichment of novel symbionts in the deep terrestrial subsurface.</title>
        <authorList>
            <person name="Probst A.J."/>
            <person name="Ladd B."/>
            <person name="Jarett J.K."/>
            <person name="Geller-Mcgrath D.E."/>
            <person name="Sieber C.M."/>
            <person name="Emerson J.B."/>
            <person name="Anantharaman K."/>
            <person name="Thomas B.C."/>
            <person name="Malmstrom R."/>
            <person name="Stieglmeier M."/>
            <person name="Klingl A."/>
            <person name="Woyke T."/>
            <person name="Ryan C.M."/>
            <person name="Banfield J.F."/>
        </authorList>
    </citation>
    <scope>NUCLEOTIDE SEQUENCE [LARGE SCALE GENOMIC DNA]</scope>
    <source>
        <strain evidence="13">CG11_big_fil_rev_8_21_14_0_20_46_11</strain>
    </source>
</reference>